<accession>A0A1D2QNB9</accession>
<dbReference type="NCBIfam" id="TIGR00553">
    <property type="entry name" value="pabB"/>
    <property type="match status" value="1"/>
</dbReference>
<dbReference type="PRINTS" id="PR00095">
    <property type="entry name" value="ANTSNTHASEI"/>
</dbReference>
<dbReference type="GO" id="GO:0000162">
    <property type="term" value="P:L-tryptophan biosynthetic process"/>
    <property type="evidence" value="ECO:0007669"/>
    <property type="project" value="TreeGrafter"/>
</dbReference>
<dbReference type="PANTHER" id="PTHR11236">
    <property type="entry name" value="AMINOBENZOATE/ANTHRANILATE SYNTHASE"/>
    <property type="match status" value="1"/>
</dbReference>
<protein>
    <recommendedName>
        <fullName evidence="1">aminodeoxychorismate synthase</fullName>
        <ecNumber evidence="1">2.6.1.85</ecNumber>
    </recommendedName>
</protein>
<dbReference type="PANTHER" id="PTHR11236:SF50">
    <property type="entry name" value="AMINODEOXYCHORISMATE SYNTHASE COMPONENT 1"/>
    <property type="match status" value="1"/>
</dbReference>
<name>A0A1D2QNB9_9GAMM</name>
<evidence type="ECO:0000313" key="6">
    <source>
        <dbReference type="Proteomes" id="UP000242502"/>
    </source>
</evidence>
<evidence type="ECO:0000259" key="4">
    <source>
        <dbReference type="Pfam" id="PF04715"/>
    </source>
</evidence>
<dbReference type="InterPro" id="IPR015890">
    <property type="entry name" value="Chorismate_C"/>
</dbReference>
<feature type="domain" description="Chorismate-utilising enzyme C-terminal" evidence="3">
    <location>
        <begin position="196"/>
        <end position="449"/>
    </location>
</feature>
<dbReference type="EC" id="2.6.1.85" evidence="1"/>
<dbReference type="Pfam" id="PF04715">
    <property type="entry name" value="Anth_synt_I_N"/>
    <property type="match status" value="1"/>
</dbReference>
<organism evidence="5 6">
    <name type="scientific">Candidatus Endobugula sertula</name>
    <name type="common">Bugula neritina bacterial symbiont</name>
    <dbReference type="NCBI Taxonomy" id="62101"/>
    <lineage>
        <taxon>Bacteria</taxon>
        <taxon>Pseudomonadati</taxon>
        <taxon>Pseudomonadota</taxon>
        <taxon>Gammaproteobacteria</taxon>
        <taxon>Cellvibrionales</taxon>
        <taxon>Cellvibrionaceae</taxon>
        <taxon>Candidatus Endobugula</taxon>
    </lineage>
</organism>
<dbReference type="InterPro" id="IPR005801">
    <property type="entry name" value="ADC_synthase"/>
</dbReference>
<comment type="caution">
    <text evidence="5">The sequence shown here is derived from an EMBL/GenBank/DDBJ whole genome shotgun (WGS) entry which is preliminary data.</text>
</comment>
<dbReference type="Proteomes" id="UP000242502">
    <property type="component" value="Unassembled WGS sequence"/>
</dbReference>
<dbReference type="Gene3D" id="3.60.120.10">
    <property type="entry name" value="Anthranilate synthase"/>
    <property type="match status" value="1"/>
</dbReference>
<dbReference type="EMBL" id="MDLC01000040">
    <property type="protein sequence ID" value="ODS23079.1"/>
    <property type="molecule type" value="Genomic_DNA"/>
</dbReference>
<feature type="domain" description="Anthranilate synthase component I N-terminal" evidence="4">
    <location>
        <begin position="17"/>
        <end position="157"/>
    </location>
</feature>
<proteinExistence type="predicted"/>
<evidence type="ECO:0000256" key="1">
    <source>
        <dbReference type="ARBA" id="ARBA00013139"/>
    </source>
</evidence>
<dbReference type="GO" id="GO:0046820">
    <property type="term" value="F:4-amino-4-deoxychorismate synthase activity"/>
    <property type="evidence" value="ECO:0007669"/>
    <property type="project" value="UniProtKB-EC"/>
</dbReference>
<dbReference type="SUPFAM" id="SSF56322">
    <property type="entry name" value="ADC synthase"/>
    <property type="match status" value="1"/>
</dbReference>
<dbReference type="InterPro" id="IPR005802">
    <property type="entry name" value="ADC_synth_comp_1"/>
</dbReference>
<evidence type="ECO:0000256" key="2">
    <source>
        <dbReference type="ARBA" id="ARBA00022679"/>
    </source>
</evidence>
<dbReference type="InterPro" id="IPR019999">
    <property type="entry name" value="Anth_synth_I-like"/>
</dbReference>
<dbReference type="GO" id="GO:0009396">
    <property type="term" value="P:folic acid-containing compound biosynthetic process"/>
    <property type="evidence" value="ECO:0007669"/>
    <property type="project" value="InterPro"/>
</dbReference>
<sequence length="461" mass="51705">MSKQQLSLTYHNDSTLLFSAIRDLPFACWLDSGKPNSHSGRYDIMTAAPKERWISQGGTTQHIHYTDQKPVVTTTNDDPFERIKAIYARLLLPSNIGDIESDLPFNGGLIAYFSYDLGRQQLNIPQISPNRCTLPDMVVGLYTWAIVQDHELKQCHLTSLPNTDIPTKVQQRLKHLQDVPQAKTFSIGELTSDTSTKEYHQKLTTINDYINAGDCYQVNFSQCFSAKYQGDPYIAYIQLRKAMSSPFSAFMDLGEQCIMSLSPERFLKINNRQVLTQPIKGTIPRDKDHYIDQENAQKLQTSRKNQAENLMIVDLLRNDLGKSCIPGSIDVPNLFELHSFPNVHHLISTITGTARLDKTAIDVFQDAFPGGSITGAPKKRAMEIIEALENGQRSIYCGSIAYINGQGNLDSNITIRTIACDGKKLYCWGGGGIVADSEAELEYQESLTKIHTILRVLESFL</sequence>
<dbReference type="Pfam" id="PF00425">
    <property type="entry name" value="Chorismate_bind"/>
    <property type="match status" value="1"/>
</dbReference>
<keyword evidence="2" id="KW-0808">Transferase</keyword>
<dbReference type="AlphaFoldDB" id="A0A1D2QNB9"/>
<gene>
    <name evidence="5" type="ORF">AB835_10770</name>
</gene>
<reference evidence="5 6" key="1">
    <citation type="journal article" date="2016" name="Appl. Environ. Microbiol.">
        <title>Lack of Overt Genome Reduction in the Bryostatin-Producing Bryozoan Symbiont "Candidatus Endobugula sertula".</title>
        <authorList>
            <person name="Miller I.J."/>
            <person name="Vanee N."/>
            <person name="Fong S.S."/>
            <person name="Lim-Fong G.E."/>
            <person name="Kwan J.C."/>
        </authorList>
    </citation>
    <scope>NUCLEOTIDE SEQUENCE [LARGE SCALE GENOMIC DNA]</scope>
    <source>
        <strain evidence="5">AB1-4</strain>
    </source>
</reference>
<dbReference type="InterPro" id="IPR006805">
    <property type="entry name" value="Anth_synth_I_N"/>
</dbReference>
<evidence type="ECO:0000259" key="3">
    <source>
        <dbReference type="Pfam" id="PF00425"/>
    </source>
</evidence>
<dbReference type="STRING" id="62101.AB835_10770"/>
<evidence type="ECO:0000313" key="5">
    <source>
        <dbReference type="EMBL" id="ODS23079.1"/>
    </source>
</evidence>